<reference evidence="5" key="1">
    <citation type="journal article" date="2023" name="Mol. Phylogenet. Evol.">
        <title>Genome-scale phylogeny and comparative genomics of the fungal order Sordariales.</title>
        <authorList>
            <person name="Hensen N."/>
            <person name="Bonometti L."/>
            <person name="Westerberg I."/>
            <person name="Brannstrom I.O."/>
            <person name="Guillou S."/>
            <person name="Cros-Aarteil S."/>
            <person name="Calhoun S."/>
            <person name="Haridas S."/>
            <person name="Kuo A."/>
            <person name="Mondo S."/>
            <person name="Pangilinan J."/>
            <person name="Riley R."/>
            <person name="LaButti K."/>
            <person name="Andreopoulos B."/>
            <person name="Lipzen A."/>
            <person name="Chen C."/>
            <person name="Yan M."/>
            <person name="Daum C."/>
            <person name="Ng V."/>
            <person name="Clum A."/>
            <person name="Steindorff A."/>
            <person name="Ohm R.A."/>
            <person name="Martin F."/>
            <person name="Silar P."/>
            <person name="Natvig D.O."/>
            <person name="Lalanne C."/>
            <person name="Gautier V."/>
            <person name="Ament-Velasquez S.L."/>
            <person name="Kruys A."/>
            <person name="Hutchinson M.I."/>
            <person name="Powell A.J."/>
            <person name="Barry K."/>
            <person name="Miller A.N."/>
            <person name="Grigoriev I.V."/>
            <person name="Debuchy R."/>
            <person name="Gladieux P."/>
            <person name="Hiltunen Thoren M."/>
            <person name="Johannesson H."/>
        </authorList>
    </citation>
    <scope>NUCLEOTIDE SEQUENCE</scope>
    <source>
        <strain evidence="5">PSN243</strain>
    </source>
</reference>
<organism evidence="5 6">
    <name type="scientific">Podospora aff. communis PSN243</name>
    <dbReference type="NCBI Taxonomy" id="3040156"/>
    <lineage>
        <taxon>Eukaryota</taxon>
        <taxon>Fungi</taxon>
        <taxon>Dikarya</taxon>
        <taxon>Ascomycota</taxon>
        <taxon>Pezizomycotina</taxon>
        <taxon>Sordariomycetes</taxon>
        <taxon>Sordariomycetidae</taxon>
        <taxon>Sordariales</taxon>
        <taxon>Podosporaceae</taxon>
        <taxon>Podospora</taxon>
    </lineage>
</organism>
<dbReference type="GO" id="GO:0016491">
    <property type="term" value="F:oxidoreductase activity"/>
    <property type="evidence" value="ECO:0007669"/>
    <property type="project" value="UniProtKB-KW"/>
</dbReference>
<dbReference type="Gene3D" id="3.90.25.10">
    <property type="entry name" value="UDP-galactose 4-epimerase, domain 1"/>
    <property type="match status" value="1"/>
</dbReference>
<keyword evidence="6" id="KW-1185">Reference proteome</keyword>
<dbReference type="EMBL" id="MU865992">
    <property type="protein sequence ID" value="KAK4443467.1"/>
    <property type="molecule type" value="Genomic_DNA"/>
</dbReference>
<evidence type="ECO:0000256" key="2">
    <source>
        <dbReference type="ARBA" id="ARBA00022857"/>
    </source>
</evidence>
<dbReference type="InterPro" id="IPR036291">
    <property type="entry name" value="NAD(P)-bd_dom_sf"/>
</dbReference>
<feature type="domain" description="NmrA-like" evidence="4">
    <location>
        <begin position="3"/>
        <end position="272"/>
    </location>
</feature>
<evidence type="ECO:0000259" key="4">
    <source>
        <dbReference type="Pfam" id="PF05368"/>
    </source>
</evidence>
<dbReference type="Gene3D" id="3.40.50.720">
    <property type="entry name" value="NAD(P)-binding Rossmann-like Domain"/>
    <property type="match status" value="1"/>
</dbReference>
<dbReference type="Proteomes" id="UP001321760">
    <property type="component" value="Unassembled WGS sequence"/>
</dbReference>
<evidence type="ECO:0000313" key="5">
    <source>
        <dbReference type="EMBL" id="KAK4443467.1"/>
    </source>
</evidence>
<sequence length="314" mass="34590">MSKPTVFVTSATGTVGSALARQLLDLDYTVHFTTRSPSSPSALSLTTLGARVFPSPSGWDDTTALTTALQSCTHLFLNTFPNFTDPSQEVTQATSILRIAKTSGVSHVVYSGALPTYNLPQWNPSHWSAGIRLAKMEIEGAVREAGIQHWTVLRPGYFMANFLGEKTGFQFPGVRETGEFLHGFGKAREEVLPLVDERDIARFAVAAFEEPGRFHGKEIAVASEGVEVGRVMEVLRRVSGREVRGVYVSGEEREGKEGRVRMALENQVSFEGLDGLVDWEALKRWGVELGTFEAYLEREREAVEETYGGLNKVE</sequence>
<dbReference type="InterPro" id="IPR051164">
    <property type="entry name" value="NmrA-like_oxidored"/>
</dbReference>
<dbReference type="AlphaFoldDB" id="A0AAV9G7S5"/>
<evidence type="ECO:0000313" key="6">
    <source>
        <dbReference type="Proteomes" id="UP001321760"/>
    </source>
</evidence>
<protein>
    <recommendedName>
        <fullName evidence="4">NmrA-like domain-containing protein</fullName>
    </recommendedName>
</protein>
<keyword evidence="2" id="KW-0521">NADP</keyword>
<dbReference type="GO" id="GO:0005634">
    <property type="term" value="C:nucleus"/>
    <property type="evidence" value="ECO:0007669"/>
    <property type="project" value="TreeGrafter"/>
</dbReference>
<evidence type="ECO:0000256" key="1">
    <source>
        <dbReference type="ARBA" id="ARBA00006328"/>
    </source>
</evidence>
<accession>A0AAV9G7S5</accession>
<proteinExistence type="inferred from homology"/>
<gene>
    <name evidence="5" type="ORF">QBC34DRAFT_361897</name>
</gene>
<name>A0AAV9G7S5_9PEZI</name>
<dbReference type="PANTHER" id="PTHR42748">
    <property type="entry name" value="NITROGEN METABOLITE REPRESSION PROTEIN NMRA FAMILY MEMBER"/>
    <property type="match status" value="1"/>
</dbReference>
<dbReference type="InterPro" id="IPR008030">
    <property type="entry name" value="NmrA-like"/>
</dbReference>
<keyword evidence="3" id="KW-0560">Oxidoreductase</keyword>
<reference evidence="5" key="2">
    <citation type="submission" date="2023-05" db="EMBL/GenBank/DDBJ databases">
        <authorList>
            <consortium name="Lawrence Berkeley National Laboratory"/>
            <person name="Steindorff A."/>
            <person name="Hensen N."/>
            <person name="Bonometti L."/>
            <person name="Westerberg I."/>
            <person name="Brannstrom I.O."/>
            <person name="Guillou S."/>
            <person name="Cros-Aarteil S."/>
            <person name="Calhoun S."/>
            <person name="Haridas S."/>
            <person name="Kuo A."/>
            <person name="Mondo S."/>
            <person name="Pangilinan J."/>
            <person name="Riley R."/>
            <person name="Labutti K."/>
            <person name="Andreopoulos B."/>
            <person name="Lipzen A."/>
            <person name="Chen C."/>
            <person name="Yanf M."/>
            <person name="Daum C."/>
            <person name="Ng V."/>
            <person name="Clum A."/>
            <person name="Ohm R."/>
            <person name="Martin F."/>
            <person name="Silar P."/>
            <person name="Natvig D."/>
            <person name="Lalanne C."/>
            <person name="Gautier V."/>
            <person name="Ament-Velasquez S.L."/>
            <person name="Kruys A."/>
            <person name="Hutchinson M.I."/>
            <person name="Powell A.J."/>
            <person name="Barry K."/>
            <person name="Miller A.N."/>
            <person name="Grigoriev I.V."/>
            <person name="Debuchy R."/>
            <person name="Gladieux P."/>
            <person name="Thoren M.H."/>
            <person name="Johannesson H."/>
        </authorList>
    </citation>
    <scope>NUCLEOTIDE SEQUENCE</scope>
    <source>
        <strain evidence="5">PSN243</strain>
    </source>
</reference>
<comment type="similarity">
    <text evidence="1">Belongs to the NmrA-type oxidoreductase family.</text>
</comment>
<dbReference type="SUPFAM" id="SSF51735">
    <property type="entry name" value="NAD(P)-binding Rossmann-fold domains"/>
    <property type="match status" value="1"/>
</dbReference>
<dbReference type="PANTHER" id="PTHR42748:SF30">
    <property type="entry name" value="NMRA-LIKE DOMAIN-CONTAINING PROTEIN"/>
    <property type="match status" value="1"/>
</dbReference>
<comment type="caution">
    <text evidence="5">The sequence shown here is derived from an EMBL/GenBank/DDBJ whole genome shotgun (WGS) entry which is preliminary data.</text>
</comment>
<evidence type="ECO:0000256" key="3">
    <source>
        <dbReference type="ARBA" id="ARBA00023002"/>
    </source>
</evidence>
<dbReference type="Pfam" id="PF05368">
    <property type="entry name" value="NmrA"/>
    <property type="match status" value="1"/>
</dbReference>